<dbReference type="EMBL" id="CDSF01000057">
    <property type="protein sequence ID" value="CEO96246.1"/>
    <property type="molecule type" value="Genomic_DNA"/>
</dbReference>
<dbReference type="GO" id="GO:0005886">
    <property type="term" value="C:plasma membrane"/>
    <property type="evidence" value="ECO:0007669"/>
    <property type="project" value="TreeGrafter"/>
</dbReference>
<evidence type="ECO:0000313" key="10">
    <source>
        <dbReference type="EMBL" id="SPQ99180.1"/>
    </source>
</evidence>
<evidence type="ECO:0000259" key="8">
    <source>
        <dbReference type="Pfam" id="PF00924"/>
    </source>
</evidence>
<reference evidence="9 11" key="1">
    <citation type="submission" date="2015-02" db="EMBL/GenBank/DDBJ databases">
        <authorList>
            <person name="Chooi Y.-H."/>
        </authorList>
    </citation>
    <scope>NUCLEOTIDE SEQUENCE [LARGE SCALE GENOMIC DNA]</scope>
    <source>
        <strain evidence="9">E3</strain>
    </source>
</reference>
<accession>A0A0G4ILW3</accession>
<protein>
    <recommendedName>
        <fullName evidence="8">Mechanosensitive ion channel MscS domain-containing protein</fullName>
    </recommendedName>
</protein>
<evidence type="ECO:0000313" key="12">
    <source>
        <dbReference type="Proteomes" id="UP000290189"/>
    </source>
</evidence>
<reference evidence="10 12" key="2">
    <citation type="submission" date="2018-03" db="EMBL/GenBank/DDBJ databases">
        <authorList>
            <person name="Fogelqvist J."/>
        </authorList>
    </citation>
    <scope>NUCLEOTIDE SEQUENCE [LARGE SCALE GENOMIC DNA]</scope>
</reference>
<evidence type="ECO:0000256" key="3">
    <source>
        <dbReference type="ARBA" id="ARBA00022692"/>
    </source>
</evidence>
<evidence type="ECO:0000313" key="11">
    <source>
        <dbReference type="Proteomes" id="UP000039324"/>
    </source>
</evidence>
<keyword evidence="5 7" id="KW-0472">Membrane</keyword>
<feature type="domain" description="Mechanosensitive ion channel MscS" evidence="8">
    <location>
        <begin position="515"/>
        <end position="576"/>
    </location>
</feature>
<dbReference type="InterPro" id="IPR006685">
    <property type="entry name" value="MscS_channel_2nd"/>
</dbReference>
<keyword evidence="3 7" id="KW-0812">Transmembrane</keyword>
<evidence type="ECO:0000256" key="4">
    <source>
        <dbReference type="ARBA" id="ARBA00022989"/>
    </source>
</evidence>
<dbReference type="Proteomes" id="UP000290189">
    <property type="component" value="Unassembled WGS sequence"/>
</dbReference>
<dbReference type="GO" id="GO:0006820">
    <property type="term" value="P:monoatomic anion transport"/>
    <property type="evidence" value="ECO:0007669"/>
    <property type="project" value="TreeGrafter"/>
</dbReference>
<sequence>MLRSRKADEDEEARDQAEQDDGTTVELLGVHASERRLPNLRDLFINSHDKVANVTAEPTSGGIQVGPPLPATKRGSGSGSEEDKGVATDDDEANRWEKTLKFSVVRALPGNTVTGKRSPWHTVSLFEEKRKTRWSWVMHRMARCMRTNQLAIMLMVMSFVLGASFYFYDPNFLIVRAKAWMAFAMPGLVTLVYLGCGIIEFAFMSSIEYIPHRPPWLVYIAFNASSNWLRVILLFASLDWFLISWWEGHGGPGPSTTSFVKHVLQAVYVIIGSLVVRNIVLKVIERNLAWKSFGKTVEDMHFLERIVIDALCCTDNVVSSDLLKKRLSDIAEEHFMKKVEDLRTTALSLPLDQVGSGRSWAYSSEARVELSNENELTMMANVIFDNLISEKDSNYITLSDWCEIFMNDRKLAKRSFRLLFSDDSSVEEKRRIDSNDFVSAMQRFRLRRSALVGRLTSFFNLSGLIETATKSVFWVCMIFVITSVFQLEFQNLMVVLSTLIFSFSFATSKSISRIVECIVFVFGSKPFAVNDIVMIEGKPYTVVQIGLLETRLRDPANKITRMSNQRLCDQDILNLSYGPECAISIIKTEISISTPLEQLERLRQSILSYTMRNPQHWKPRVNIHVSDITQANAVLLELRVESKIAWREPGSFRSADFGLRKHVCAKLVKLGIQYASPRHPVIITADAGASPAAQPF</sequence>
<proteinExistence type="inferred from homology"/>
<dbReference type="GO" id="GO:0008381">
    <property type="term" value="F:mechanosensitive monoatomic ion channel activity"/>
    <property type="evidence" value="ECO:0007669"/>
    <property type="project" value="TreeGrafter"/>
</dbReference>
<organism evidence="9 11">
    <name type="scientific">Plasmodiophora brassicae</name>
    <name type="common">Clubroot disease agent</name>
    <dbReference type="NCBI Taxonomy" id="37360"/>
    <lineage>
        <taxon>Eukaryota</taxon>
        <taxon>Sar</taxon>
        <taxon>Rhizaria</taxon>
        <taxon>Endomyxa</taxon>
        <taxon>Phytomyxea</taxon>
        <taxon>Plasmodiophorida</taxon>
        <taxon>Plasmodiophoridae</taxon>
        <taxon>Plasmodiophora</taxon>
    </lineage>
</organism>
<evidence type="ECO:0000256" key="2">
    <source>
        <dbReference type="ARBA" id="ARBA00008017"/>
    </source>
</evidence>
<name>A0A0G4ILW3_PLABS</name>
<dbReference type="Gene3D" id="2.30.30.60">
    <property type="match status" value="1"/>
</dbReference>
<keyword evidence="11" id="KW-1185">Reference proteome</keyword>
<feature type="compositionally biased region" description="Basic and acidic residues" evidence="6">
    <location>
        <begin position="81"/>
        <end position="91"/>
    </location>
</feature>
<dbReference type="AlphaFoldDB" id="A0A0G4ILW3"/>
<feature type="transmembrane region" description="Helical" evidence="7">
    <location>
        <begin position="150"/>
        <end position="168"/>
    </location>
</feature>
<dbReference type="InterPro" id="IPR016688">
    <property type="entry name" value="MscS-like_plants/fungi"/>
</dbReference>
<gene>
    <name evidence="9" type="ORF">PBRA_004917</name>
    <name evidence="10" type="ORF">PLBR_LOCUS6395</name>
</gene>
<evidence type="ECO:0000256" key="6">
    <source>
        <dbReference type="SAM" id="MobiDB-lite"/>
    </source>
</evidence>
<dbReference type="SUPFAM" id="SSF50182">
    <property type="entry name" value="Sm-like ribonucleoproteins"/>
    <property type="match status" value="1"/>
</dbReference>
<dbReference type="EMBL" id="OVEO01000011">
    <property type="protein sequence ID" value="SPQ99180.1"/>
    <property type="molecule type" value="Genomic_DNA"/>
</dbReference>
<comment type="subcellular location">
    <subcellularLocation>
        <location evidence="1">Membrane</location>
        <topology evidence="1">Multi-pass membrane protein</topology>
    </subcellularLocation>
</comment>
<feature type="region of interest" description="Disordered" evidence="6">
    <location>
        <begin position="57"/>
        <end position="91"/>
    </location>
</feature>
<evidence type="ECO:0000313" key="9">
    <source>
        <dbReference type="EMBL" id="CEO96246.1"/>
    </source>
</evidence>
<geneLocation type="mitochondrion" evidence="10"/>
<dbReference type="Proteomes" id="UP000039324">
    <property type="component" value="Unassembled WGS sequence"/>
</dbReference>
<evidence type="ECO:0000256" key="7">
    <source>
        <dbReference type="SAM" id="Phobius"/>
    </source>
</evidence>
<comment type="similarity">
    <text evidence="2">Belongs to the MscS (TC 1.A.23) family.</text>
</comment>
<dbReference type="PANTHER" id="PTHR31618">
    <property type="entry name" value="MECHANOSENSITIVE ION CHANNEL PROTEIN 5"/>
    <property type="match status" value="1"/>
</dbReference>
<feature type="transmembrane region" description="Helical" evidence="7">
    <location>
        <begin position="180"/>
        <end position="204"/>
    </location>
</feature>
<dbReference type="PANTHER" id="PTHR31618:SF1">
    <property type="entry name" value="EF-HAND DOMAIN-CONTAINING PROTEIN"/>
    <property type="match status" value="1"/>
</dbReference>
<feature type="compositionally biased region" description="Acidic residues" evidence="6">
    <location>
        <begin position="9"/>
        <end position="23"/>
    </location>
</feature>
<feature type="transmembrane region" description="Helical" evidence="7">
    <location>
        <begin position="216"/>
        <end position="243"/>
    </location>
</feature>
<keyword evidence="4 7" id="KW-1133">Transmembrane helix</keyword>
<feature type="region of interest" description="Disordered" evidence="6">
    <location>
        <begin position="1"/>
        <end position="32"/>
    </location>
</feature>
<dbReference type="InterPro" id="IPR023408">
    <property type="entry name" value="MscS_beta-dom_sf"/>
</dbReference>
<feature type="transmembrane region" description="Helical" evidence="7">
    <location>
        <begin position="263"/>
        <end position="281"/>
    </location>
</feature>
<keyword evidence="10" id="KW-0496">Mitochondrion</keyword>
<evidence type="ECO:0000256" key="5">
    <source>
        <dbReference type="ARBA" id="ARBA00023136"/>
    </source>
</evidence>
<dbReference type="OrthoDB" id="2136825at2759"/>
<dbReference type="Pfam" id="PF00924">
    <property type="entry name" value="MS_channel_2nd"/>
    <property type="match status" value="1"/>
</dbReference>
<evidence type="ECO:0000256" key="1">
    <source>
        <dbReference type="ARBA" id="ARBA00004141"/>
    </source>
</evidence>
<dbReference type="InterPro" id="IPR010920">
    <property type="entry name" value="LSM_dom_sf"/>
</dbReference>